<dbReference type="AlphaFoldDB" id="A0A0D8JS92"/>
<feature type="region of interest" description="Disordered" evidence="1">
    <location>
        <begin position="409"/>
        <end position="448"/>
    </location>
</feature>
<name>A0A0D8JS92_COCIM</name>
<dbReference type="GO" id="GO:0016787">
    <property type="term" value="F:hydrolase activity"/>
    <property type="evidence" value="ECO:0007669"/>
    <property type="project" value="InterPro"/>
</dbReference>
<evidence type="ECO:0000313" key="4">
    <source>
        <dbReference type="Proteomes" id="UP000001261"/>
    </source>
</evidence>
<protein>
    <recommendedName>
        <fullName evidence="2">Alpha/beta hydrolase fold-3 domain-containing protein</fullName>
    </recommendedName>
</protein>
<feature type="region of interest" description="Disordered" evidence="1">
    <location>
        <begin position="216"/>
        <end position="245"/>
    </location>
</feature>
<dbReference type="STRING" id="246410.A0A0D8JS92"/>
<gene>
    <name evidence="3" type="ORF">CIMG_10689</name>
</gene>
<accession>A0A0D8JS92</accession>
<reference evidence="4" key="1">
    <citation type="journal article" date="2009" name="Genome Res.">
        <title>Comparative genomic analyses of the human fungal pathogens Coccidioides and their relatives.</title>
        <authorList>
            <person name="Sharpton T.J."/>
            <person name="Stajich J.E."/>
            <person name="Rounsley S.D."/>
            <person name="Gardner M.J."/>
            <person name="Wortman J.R."/>
            <person name="Jordar V.S."/>
            <person name="Maiti R."/>
            <person name="Kodira C.D."/>
            <person name="Neafsey D.E."/>
            <person name="Zeng Q."/>
            <person name="Hung C.-Y."/>
            <person name="McMahan C."/>
            <person name="Muszewska A."/>
            <person name="Grynberg M."/>
            <person name="Mandel M.A."/>
            <person name="Kellner E.M."/>
            <person name="Barker B.M."/>
            <person name="Galgiani J.N."/>
            <person name="Orbach M.J."/>
            <person name="Kirkland T.N."/>
            <person name="Cole G.T."/>
            <person name="Henn M.R."/>
            <person name="Birren B.W."/>
            <person name="Taylor J.W."/>
        </authorList>
    </citation>
    <scope>NUCLEOTIDE SEQUENCE [LARGE SCALE GENOMIC DNA]</scope>
    <source>
        <strain evidence="4">RS</strain>
    </source>
</reference>
<dbReference type="VEuPathDB" id="FungiDB:CIMG_10689"/>
<dbReference type="SUPFAM" id="SSF53474">
    <property type="entry name" value="alpha/beta-Hydrolases"/>
    <property type="match status" value="1"/>
</dbReference>
<organism evidence="3 4">
    <name type="scientific">Coccidioides immitis (strain RS)</name>
    <name type="common">Valley fever fungus</name>
    <dbReference type="NCBI Taxonomy" id="246410"/>
    <lineage>
        <taxon>Eukaryota</taxon>
        <taxon>Fungi</taxon>
        <taxon>Dikarya</taxon>
        <taxon>Ascomycota</taxon>
        <taxon>Pezizomycotina</taxon>
        <taxon>Eurotiomycetes</taxon>
        <taxon>Eurotiomycetidae</taxon>
        <taxon>Onygenales</taxon>
        <taxon>Onygenaceae</taxon>
        <taxon>Coccidioides</taxon>
    </lineage>
</organism>
<proteinExistence type="predicted"/>
<dbReference type="Gene3D" id="3.40.50.1820">
    <property type="entry name" value="alpha/beta hydrolase"/>
    <property type="match status" value="1"/>
</dbReference>
<dbReference type="Proteomes" id="UP000001261">
    <property type="component" value="Unassembled WGS sequence"/>
</dbReference>
<dbReference type="InParanoid" id="A0A0D8JS92"/>
<sequence length="553" mass="61069">MRLLASSNLFLSRCTWCCRTARHVPLYKYTLRRASYIARPCLREHIEHVRVGNSGSITLRILEPLPSPSTRGSKVILYLPPGPVFSQFPSNDGFQDSFTGDQNAVDSAELLASASLSTTVTVNYRLGQKLGDDGKSTFRFPAPIHDTLAGFDWIFQNINPPRINVFGKHIGGSLALMLALTEPQSIAAVAAQDPVCDWVGLDDYCIVESDEKGTLPKHASSTVHERGLHDHKKRGRKRKPQKPLPADLVPLLKARNVLFHAPQNYFDPFASPALFLRTAGKYCPTKFPAVFTGPNYPVPLLKPPKERDLWTLTASMLEKEEAEAEEDVPDSAKHIVRRRKTLTRWPPLGLDYGSHPSPNTGYKEAALNTVVLPNVRVFIHSNLYSKEAQTERQPTLTDAVDALSSQLETTTLSPDEQVDSYPEDKSQSASSRRSRHSSPRGSLPDLSKLEEETVLAAQGAEMVHLMHSACFWGREKGVGENRVTLVRVPYSSTSSTGKFMGDTQNADNFIGGDGHDVQRQNTAAHETSVSVEEQAGEWFLSIPEAECGKDGSE</sequence>
<dbReference type="Pfam" id="PF07859">
    <property type="entry name" value="Abhydrolase_3"/>
    <property type="match status" value="1"/>
</dbReference>
<dbReference type="InterPro" id="IPR029058">
    <property type="entry name" value="AB_hydrolase_fold"/>
</dbReference>
<dbReference type="GeneID" id="24163393"/>
<reference evidence="4" key="2">
    <citation type="journal article" date="2010" name="Genome Res.">
        <title>Population genomic sequencing of Coccidioides fungi reveals recent hybridization and transposon control.</title>
        <authorList>
            <person name="Neafsey D.E."/>
            <person name="Barker B.M."/>
            <person name="Sharpton T.J."/>
            <person name="Stajich J.E."/>
            <person name="Park D.J."/>
            <person name="Whiston E."/>
            <person name="Hung C.-Y."/>
            <person name="McMahan C."/>
            <person name="White J."/>
            <person name="Sykes S."/>
            <person name="Heiman D."/>
            <person name="Young S."/>
            <person name="Zeng Q."/>
            <person name="Abouelleil A."/>
            <person name="Aftuck L."/>
            <person name="Bessette D."/>
            <person name="Brown A."/>
            <person name="FitzGerald M."/>
            <person name="Lui A."/>
            <person name="Macdonald J.P."/>
            <person name="Priest M."/>
            <person name="Orbach M.J."/>
            <person name="Galgiani J.N."/>
            <person name="Kirkland T.N."/>
            <person name="Cole G.T."/>
            <person name="Birren B.W."/>
            <person name="Henn M.R."/>
            <person name="Taylor J.W."/>
            <person name="Rounsley S.D."/>
        </authorList>
    </citation>
    <scope>GENOME REANNOTATION</scope>
    <source>
        <strain evidence="4">RS</strain>
    </source>
</reference>
<evidence type="ECO:0000313" key="3">
    <source>
        <dbReference type="EMBL" id="KJF60205.1"/>
    </source>
</evidence>
<dbReference type="RefSeq" id="XP_012214287.1">
    <property type="nucleotide sequence ID" value="XM_012358864.1"/>
</dbReference>
<feature type="domain" description="Alpha/beta hydrolase fold-3" evidence="2">
    <location>
        <begin position="109"/>
        <end position="188"/>
    </location>
</feature>
<feature type="compositionally biased region" description="Basic residues" evidence="1">
    <location>
        <begin position="229"/>
        <end position="241"/>
    </location>
</feature>
<evidence type="ECO:0000256" key="1">
    <source>
        <dbReference type="SAM" id="MobiDB-lite"/>
    </source>
</evidence>
<evidence type="ECO:0000259" key="2">
    <source>
        <dbReference type="Pfam" id="PF07859"/>
    </source>
</evidence>
<keyword evidence="4" id="KW-1185">Reference proteome</keyword>
<dbReference type="EMBL" id="GG704911">
    <property type="protein sequence ID" value="KJF60205.1"/>
    <property type="molecule type" value="Genomic_DNA"/>
</dbReference>
<dbReference type="OrthoDB" id="5396420at2759"/>
<dbReference type="InterPro" id="IPR013094">
    <property type="entry name" value="AB_hydrolase_3"/>
</dbReference>
<dbReference type="KEGG" id="cim:CIMG_10689"/>
<dbReference type="OMA" id="AAIDPIC"/>